<evidence type="ECO:0000313" key="2">
    <source>
        <dbReference type="Proteomes" id="UP000619512"/>
    </source>
</evidence>
<sequence length="135" mass="14015">MVRSGAAAIAAIDCVTWACLCDVDPEAVTGLAVRGTTACAPGLPLIAGRFAPDRCPARLHQALLAPGPALRAAMAPLRIAAFQYRDAAGHAGIDGLEAEARRLGYRAGLTPLRIFRIVVIPDGANHNADNHNGDI</sequence>
<accession>A0AA88C9F6</accession>
<reference evidence="1" key="1">
    <citation type="journal article" date="2014" name="Int. J. Syst. Evol. Microbiol.">
        <title>Complete genome sequence of Corynebacterium casei LMG S-19264T (=DSM 44701T), isolated from a smear-ripened cheese.</title>
        <authorList>
            <consortium name="US DOE Joint Genome Institute (JGI-PGF)"/>
            <person name="Walter F."/>
            <person name="Albersmeier A."/>
            <person name="Kalinowski J."/>
            <person name="Ruckert C."/>
        </authorList>
    </citation>
    <scope>NUCLEOTIDE SEQUENCE</scope>
    <source>
        <strain evidence="1">KCTC 12344</strain>
    </source>
</reference>
<protein>
    <submittedName>
        <fullName evidence="1">Uncharacterized protein</fullName>
    </submittedName>
</protein>
<dbReference type="RefSeq" id="WP_166793432.1">
    <property type="nucleotide sequence ID" value="NZ_BMWW01000005.1"/>
</dbReference>
<proteinExistence type="predicted"/>
<dbReference type="Proteomes" id="UP000619512">
    <property type="component" value="Unassembled WGS sequence"/>
</dbReference>
<reference evidence="1" key="2">
    <citation type="submission" date="2022-12" db="EMBL/GenBank/DDBJ databases">
        <authorList>
            <person name="Sun Q."/>
            <person name="Kim S."/>
        </authorList>
    </citation>
    <scope>NUCLEOTIDE SEQUENCE</scope>
    <source>
        <strain evidence="1">KCTC 12344</strain>
    </source>
</reference>
<dbReference type="EMBL" id="BMWW01000005">
    <property type="protein sequence ID" value="GGY96363.1"/>
    <property type="molecule type" value="Genomic_DNA"/>
</dbReference>
<name>A0AA88C9F6_9BURK</name>
<organism evidence="1 2">
    <name type="scientific">Pseudoduganella plicata</name>
    <dbReference type="NCBI Taxonomy" id="321984"/>
    <lineage>
        <taxon>Bacteria</taxon>
        <taxon>Pseudomonadati</taxon>
        <taxon>Pseudomonadota</taxon>
        <taxon>Betaproteobacteria</taxon>
        <taxon>Burkholderiales</taxon>
        <taxon>Oxalobacteraceae</taxon>
        <taxon>Telluria group</taxon>
        <taxon>Pseudoduganella</taxon>
    </lineage>
</organism>
<dbReference type="AlphaFoldDB" id="A0AA88C9F6"/>
<comment type="caution">
    <text evidence="1">The sequence shown here is derived from an EMBL/GenBank/DDBJ whole genome shotgun (WGS) entry which is preliminary data.</text>
</comment>
<evidence type="ECO:0000313" key="1">
    <source>
        <dbReference type="EMBL" id="GGY96363.1"/>
    </source>
</evidence>
<gene>
    <name evidence="1" type="ORF">GCM10007388_32290</name>
</gene>